<sequence length="613" mass="68579">MLDQNQGSVLNQGRIKVVAAKGKLKMSVNRVTEDSRTRRNVGGRNFKVYSENEMVKEDSNTIKNSVPVKNGAALASASNAKGIVNKMENNKGKDANTASSKVGRKALVDVSNIKGNVPRSVVHDGSKSLKGERSAILQQVSVGSGVRTVNVSSRKSFTGRVRKNISQDVGAIHTSKKDVKGSKSSLNDKHTKTKDMGRETVVTANRMSRNPPVPTRKSLPVFKRVNQSITSTSKPIVKTAILASNARGTSKSKCLSSLKKSKSIAATSTKKKKDVVRSSPLENIASVVSHEAIQGKPSIDGNTNPSTNSSDIISKKKSDRRRSYTSLLMAKSKLIDENGEVKMENLPGIDDDCNQLEVAEYVDEIYHYYWVMEAQNPPLENYMSSQTDITPQMRGILINWLIEVHLKFDLMPETLYLMVILLDRYLSEVKIKKNEMQLVGLTSLLLASKYEDFWHPRVKDLISISETYTRDHMLRMEKLMLKKLKFRLNVPTPYVFMLRFLKAAQSDTKLEHLAFYLVELSLVQYEALKFKPSLLCASAIYVARCTLQMTPVWTPLLAKHAQYDVPQIRDCAEMILKFHKVAKNAQLKVTFEKYMRPDLSGVAAIKPLDRLPL</sequence>
<reference evidence="2" key="1">
    <citation type="journal article" date="2023" name="Hortic. Res.">
        <title>A chromosome-level phased genome enabling allele-level studies in sweet orange: a case study on citrus Huanglongbing tolerance.</title>
        <authorList>
            <person name="Wu B."/>
            <person name="Yu Q."/>
            <person name="Deng Z."/>
            <person name="Duan Y."/>
            <person name="Luo F."/>
            <person name="Gmitter F. Jr."/>
        </authorList>
    </citation>
    <scope>NUCLEOTIDE SEQUENCE [LARGE SCALE GENOMIC DNA]</scope>
    <source>
        <strain evidence="2">cv. Valencia</strain>
    </source>
</reference>
<organism evidence="1 2">
    <name type="scientific">Citrus sinensis</name>
    <name type="common">Sweet orange</name>
    <name type="synonym">Citrus aurantium var. sinensis</name>
    <dbReference type="NCBI Taxonomy" id="2711"/>
    <lineage>
        <taxon>Eukaryota</taxon>
        <taxon>Viridiplantae</taxon>
        <taxon>Streptophyta</taxon>
        <taxon>Embryophyta</taxon>
        <taxon>Tracheophyta</taxon>
        <taxon>Spermatophyta</taxon>
        <taxon>Magnoliopsida</taxon>
        <taxon>eudicotyledons</taxon>
        <taxon>Gunneridae</taxon>
        <taxon>Pentapetalae</taxon>
        <taxon>rosids</taxon>
        <taxon>malvids</taxon>
        <taxon>Sapindales</taxon>
        <taxon>Rutaceae</taxon>
        <taxon>Aurantioideae</taxon>
        <taxon>Citrus</taxon>
    </lineage>
</organism>
<evidence type="ECO:0000313" key="2">
    <source>
        <dbReference type="Proteomes" id="UP000829398"/>
    </source>
</evidence>
<protein>
    <submittedName>
        <fullName evidence="1">Cyclin-B3-1</fullName>
    </submittedName>
</protein>
<keyword evidence="2" id="KW-1185">Reference proteome</keyword>
<comment type="caution">
    <text evidence="1">The sequence shown here is derived from an EMBL/GenBank/DDBJ whole genome shotgun (WGS) entry which is preliminary data.</text>
</comment>
<evidence type="ECO:0000313" key="1">
    <source>
        <dbReference type="EMBL" id="KAH9677020.1"/>
    </source>
</evidence>
<dbReference type="EMBL" id="CM039178">
    <property type="protein sequence ID" value="KAH9677020.1"/>
    <property type="molecule type" value="Genomic_DNA"/>
</dbReference>
<dbReference type="Proteomes" id="UP000829398">
    <property type="component" value="Chromosome 9"/>
</dbReference>
<name>A0ACB8HQG4_CITSI</name>
<proteinExistence type="predicted"/>
<accession>A0ACB8HQG4</accession>
<gene>
    <name evidence="1" type="ORF">KPL71_025241</name>
</gene>